<dbReference type="GO" id="GO:0090307">
    <property type="term" value="P:mitotic spindle assembly"/>
    <property type="evidence" value="ECO:0007669"/>
    <property type="project" value="TreeGrafter"/>
</dbReference>
<evidence type="ECO:0000259" key="19">
    <source>
        <dbReference type="PROSITE" id="PS50067"/>
    </source>
</evidence>
<evidence type="ECO:0000256" key="8">
    <source>
        <dbReference type="ARBA" id="ARBA00022840"/>
    </source>
</evidence>
<evidence type="ECO:0000256" key="9">
    <source>
        <dbReference type="ARBA" id="ARBA00023054"/>
    </source>
</evidence>
<evidence type="ECO:0000256" key="1">
    <source>
        <dbReference type="ARBA" id="ARBA00004647"/>
    </source>
</evidence>
<keyword evidence="12" id="KW-0131">Cell cycle</keyword>
<dbReference type="Proteomes" id="UP000593567">
    <property type="component" value="Unassembled WGS sequence"/>
</dbReference>
<keyword evidence="18" id="KW-0472">Membrane</keyword>
<evidence type="ECO:0000313" key="20">
    <source>
        <dbReference type="EMBL" id="KAF6031373.1"/>
    </source>
</evidence>
<evidence type="ECO:0000256" key="6">
    <source>
        <dbReference type="ARBA" id="ARBA00022741"/>
    </source>
</evidence>
<dbReference type="GO" id="GO:0072686">
    <property type="term" value="C:mitotic spindle"/>
    <property type="evidence" value="ECO:0007669"/>
    <property type="project" value="TreeGrafter"/>
</dbReference>
<dbReference type="InterPro" id="IPR027417">
    <property type="entry name" value="P-loop_NTPase"/>
</dbReference>
<dbReference type="CDD" id="cd01364">
    <property type="entry name" value="KISc_BimC_Eg5"/>
    <property type="match status" value="1"/>
</dbReference>
<dbReference type="Pfam" id="PF00225">
    <property type="entry name" value="Kinesin"/>
    <property type="match status" value="1"/>
</dbReference>
<feature type="coiled-coil region" evidence="16">
    <location>
        <begin position="651"/>
        <end position="685"/>
    </location>
</feature>
<dbReference type="PROSITE" id="PS00411">
    <property type="entry name" value="KINESIN_MOTOR_1"/>
    <property type="match status" value="1"/>
</dbReference>
<dbReference type="InterPro" id="IPR047149">
    <property type="entry name" value="KIF11-like"/>
</dbReference>
<evidence type="ECO:0000256" key="12">
    <source>
        <dbReference type="ARBA" id="ARBA00023306"/>
    </source>
</evidence>
<dbReference type="InterPro" id="IPR047241">
    <property type="entry name" value="KIF11-like_kin_motor_dom"/>
</dbReference>
<evidence type="ECO:0000256" key="7">
    <source>
        <dbReference type="ARBA" id="ARBA00022776"/>
    </source>
</evidence>
<evidence type="ECO:0000256" key="16">
    <source>
        <dbReference type="SAM" id="Coils"/>
    </source>
</evidence>
<dbReference type="PANTHER" id="PTHR47970">
    <property type="entry name" value="KINESIN-LIKE PROTEIN KIF11"/>
    <property type="match status" value="1"/>
</dbReference>
<proteinExistence type="inferred from homology"/>
<dbReference type="AlphaFoldDB" id="A0A7J7JZK7"/>
<dbReference type="PANTHER" id="PTHR47970:SF12">
    <property type="entry name" value="KINESIN FAMILY MEMBER 11"/>
    <property type="match status" value="1"/>
</dbReference>
<evidence type="ECO:0000256" key="17">
    <source>
        <dbReference type="SAM" id="MobiDB-lite"/>
    </source>
</evidence>
<keyword evidence="5 15" id="KW-0493">Microtubule</keyword>
<dbReference type="OrthoDB" id="3176171at2759"/>
<dbReference type="GO" id="GO:0007018">
    <property type="term" value="P:microtubule-based movement"/>
    <property type="evidence" value="ECO:0007669"/>
    <property type="project" value="InterPro"/>
</dbReference>
<dbReference type="GO" id="GO:0051231">
    <property type="term" value="P:spindle elongation"/>
    <property type="evidence" value="ECO:0007669"/>
    <property type="project" value="TreeGrafter"/>
</dbReference>
<feature type="domain" description="Kinesin motor" evidence="19">
    <location>
        <begin position="304"/>
        <end position="642"/>
    </location>
</feature>
<gene>
    <name evidence="20" type="ORF">EB796_010315</name>
</gene>
<comment type="caution">
    <text evidence="20">The sequence shown here is derived from an EMBL/GenBank/DDBJ whole genome shotgun (WGS) entry which is preliminary data.</text>
</comment>
<reference evidence="20" key="1">
    <citation type="submission" date="2020-06" db="EMBL/GenBank/DDBJ databases">
        <title>Draft genome of Bugula neritina, a colonial animal packing powerful symbionts and potential medicines.</title>
        <authorList>
            <person name="Rayko M."/>
        </authorList>
    </citation>
    <scope>NUCLEOTIDE SEQUENCE [LARGE SCALE GENOMIC DNA]</scope>
    <source>
        <strain evidence="20">Kwan_BN1</strain>
    </source>
</reference>
<dbReference type="PROSITE" id="PS50067">
    <property type="entry name" value="KINESIN_MOTOR_2"/>
    <property type="match status" value="1"/>
</dbReference>
<dbReference type="GO" id="GO:0005634">
    <property type="term" value="C:nucleus"/>
    <property type="evidence" value="ECO:0007669"/>
    <property type="project" value="TreeGrafter"/>
</dbReference>
<keyword evidence="6 14" id="KW-0547">Nucleotide-binding</keyword>
<keyword evidence="10 14" id="KW-0505">Motor protein</keyword>
<keyword evidence="18" id="KW-0812">Transmembrane</keyword>
<dbReference type="GO" id="GO:0051301">
    <property type="term" value="P:cell division"/>
    <property type="evidence" value="ECO:0007669"/>
    <property type="project" value="UniProtKB-KW"/>
</dbReference>
<dbReference type="SUPFAM" id="SSF52540">
    <property type="entry name" value="P-loop containing nucleoside triphosphate hydrolases"/>
    <property type="match status" value="1"/>
</dbReference>
<dbReference type="InterPro" id="IPR001752">
    <property type="entry name" value="Kinesin_motor_dom"/>
</dbReference>
<keyword evidence="9 16" id="KW-0175">Coiled coil</keyword>
<keyword evidence="2" id="KW-0963">Cytoplasm</keyword>
<comment type="subcellular location">
    <subcellularLocation>
        <location evidence="1">Cytoplasm</location>
        <location evidence="1">Cytoskeleton</location>
        <location evidence="1">Spindle pole</location>
    </subcellularLocation>
</comment>
<organism evidence="20 21">
    <name type="scientific">Bugula neritina</name>
    <name type="common">Brown bryozoan</name>
    <name type="synonym">Sertularia neritina</name>
    <dbReference type="NCBI Taxonomy" id="10212"/>
    <lineage>
        <taxon>Eukaryota</taxon>
        <taxon>Metazoa</taxon>
        <taxon>Spiralia</taxon>
        <taxon>Lophotrochozoa</taxon>
        <taxon>Bryozoa</taxon>
        <taxon>Gymnolaemata</taxon>
        <taxon>Cheilostomatida</taxon>
        <taxon>Flustrina</taxon>
        <taxon>Buguloidea</taxon>
        <taxon>Bugulidae</taxon>
        <taxon>Bugula</taxon>
    </lineage>
</organism>
<feature type="transmembrane region" description="Helical" evidence="18">
    <location>
        <begin position="139"/>
        <end position="163"/>
    </location>
</feature>
<evidence type="ECO:0000256" key="3">
    <source>
        <dbReference type="ARBA" id="ARBA00022553"/>
    </source>
</evidence>
<keyword evidence="21" id="KW-1185">Reference proteome</keyword>
<feature type="compositionally biased region" description="Basic and acidic residues" evidence="17">
    <location>
        <begin position="237"/>
        <end position="248"/>
    </location>
</feature>
<dbReference type="EMBL" id="VXIV02001608">
    <property type="protein sequence ID" value="KAF6031373.1"/>
    <property type="molecule type" value="Genomic_DNA"/>
</dbReference>
<keyword evidence="8 14" id="KW-0067">ATP-binding</keyword>
<sequence>MAAVEEVIPKHNEQQLKPMQDKASKFSSHDGIFRSKHLNIASTSKRVFSSHIHISRHHDTAFKHHKGDLKLNPFNREDVFFSGSTYDIEQLVQKSHKKDGEEDVAGSQITISSIPVNVTGCDKIKANIKKNFNLRIFKSLTFCLVVMAMTLHHMAFFIPYTYIISLTKEKNIDPKKSEYLIICFGWVIGLTQQTKSAFYVGTFADICAASLFALICFVNRNHDAKYEKGEATAAFKKGSDPNEEKDSGVDESNISSKGTKFTLRSSQGTGNFVAATQGETAYVFVVVTVTIIMPPTKEKASNQNIFVAVRCRPMNDAETAERCYSVIDTDSENRTVVVRERPQTGSSSKTYTFDKVFGTRSKQVDVYNAVVKPAIDEVIAGYNCTIFVYGQTGTGKTFTMEGERSAEHLRWEDDPMAGIVPRSLAHLFETLESMDCEFSMRASYLELYNEELFDLLGATECDTKMRIYEDASRKGSVVIQGLEEVVVRNKHEVYNIMKRGSQRRQTASTILNATSSRSHTVFTVTIHLKENTVDGEELVKTGKLNLVDLAGSENIGRSGAVDKRAREAGNINQSLLTLGRVITALVDRKPHVPYRESKLTRILQDSLGGKTKTSIIATISPANSNFEETLSTLEYAHRAKNIQNNPEVNQKLTKKNLIKEYNEEIERLRKDLQSARDKNGIYLSEENYREMQHQLASQADLLKTQDQDLQSLNKDHVETVDVTVDHISKLHSASDRRKETEKSNFSKLSEYRSSFEKEINQMMESVRDLCDKQHQLSMASTSILGEINTASKEILSTQTSNLHSLKVLVMAESGGLIEEIVKLQSAASSTAEHIPKTTESFQDKLKQLQEKFSGIMLVNIQKELTQRQNNLKDVIVGLESNNDSLFISVPCRFVNLRRQQQELLAKTEMKLSSFAEEFTNVTSQMLELKQYKSQTEEAYSQITSIDKVLH</sequence>
<feature type="binding site" evidence="14">
    <location>
        <begin position="390"/>
        <end position="397"/>
    </location>
    <ligand>
        <name>ATP</name>
        <dbReference type="ChEBI" id="CHEBI:30616"/>
    </ligand>
</feature>
<keyword evidence="7" id="KW-0498">Mitosis</keyword>
<keyword evidence="4" id="KW-0132">Cell division</keyword>
<evidence type="ECO:0000256" key="18">
    <source>
        <dbReference type="SAM" id="Phobius"/>
    </source>
</evidence>
<dbReference type="SMART" id="SM00129">
    <property type="entry name" value="KISc"/>
    <property type="match status" value="1"/>
</dbReference>
<name>A0A7J7JZK7_BUGNE</name>
<keyword evidence="3" id="KW-0597">Phosphoprotein</keyword>
<accession>A0A7J7JZK7</accession>
<evidence type="ECO:0000256" key="15">
    <source>
        <dbReference type="RuleBase" id="RU000394"/>
    </source>
</evidence>
<evidence type="ECO:0000256" key="11">
    <source>
        <dbReference type="ARBA" id="ARBA00023212"/>
    </source>
</evidence>
<feature type="region of interest" description="Disordered" evidence="17">
    <location>
        <begin position="235"/>
        <end position="254"/>
    </location>
</feature>
<protein>
    <recommendedName>
        <fullName evidence="15">Kinesin-like protein</fullName>
    </recommendedName>
</protein>
<dbReference type="PRINTS" id="PR00380">
    <property type="entry name" value="KINESINHEAVY"/>
</dbReference>
<keyword evidence="18" id="KW-1133">Transmembrane helix</keyword>
<evidence type="ECO:0000256" key="2">
    <source>
        <dbReference type="ARBA" id="ARBA00022490"/>
    </source>
</evidence>
<evidence type="ECO:0000256" key="4">
    <source>
        <dbReference type="ARBA" id="ARBA00022618"/>
    </source>
</evidence>
<evidence type="ECO:0000313" key="21">
    <source>
        <dbReference type="Proteomes" id="UP000593567"/>
    </source>
</evidence>
<evidence type="ECO:0000256" key="10">
    <source>
        <dbReference type="ARBA" id="ARBA00023175"/>
    </source>
</evidence>
<comment type="similarity">
    <text evidence="13">Belongs to the TRAFAC class myosin-kinesin ATPase superfamily. Kinesin family. KIN-5/BimC subfamily.</text>
</comment>
<dbReference type="GO" id="GO:0005524">
    <property type="term" value="F:ATP binding"/>
    <property type="evidence" value="ECO:0007669"/>
    <property type="project" value="UniProtKB-UniRule"/>
</dbReference>
<evidence type="ECO:0000256" key="5">
    <source>
        <dbReference type="ARBA" id="ARBA00022701"/>
    </source>
</evidence>
<dbReference type="GO" id="GO:0008574">
    <property type="term" value="F:plus-end-directed microtubule motor activity"/>
    <property type="evidence" value="ECO:0007669"/>
    <property type="project" value="TreeGrafter"/>
</dbReference>
<keyword evidence="11" id="KW-0206">Cytoskeleton</keyword>
<dbReference type="InterPro" id="IPR036961">
    <property type="entry name" value="Kinesin_motor_dom_sf"/>
</dbReference>
<dbReference type="Gene3D" id="3.40.850.10">
    <property type="entry name" value="Kinesin motor domain"/>
    <property type="match status" value="1"/>
</dbReference>
<evidence type="ECO:0000256" key="13">
    <source>
        <dbReference type="ARBA" id="ARBA00034704"/>
    </source>
</evidence>
<evidence type="ECO:0000256" key="14">
    <source>
        <dbReference type="PROSITE-ProRule" id="PRU00283"/>
    </source>
</evidence>
<dbReference type="GO" id="GO:0005876">
    <property type="term" value="C:spindle microtubule"/>
    <property type="evidence" value="ECO:0007669"/>
    <property type="project" value="TreeGrafter"/>
</dbReference>
<dbReference type="GO" id="GO:0008017">
    <property type="term" value="F:microtubule binding"/>
    <property type="evidence" value="ECO:0007669"/>
    <property type="project" value="InterPro"/>
</dbReference>
<dbReference type="GO" id="GO:0000922">
    <property type="term" value="C:spindle pole"/>
    <property type="evidence" value="ECO:0007669"/>
    <property type="project" value="UniProtKB-SubCell"/>
</dbReference>
<feature type="transmembrane region" description="Helical" evidence="18">
    <location>
        <begin position="197"/>
        <end position="218"/>
    </location>
</feature>
<dbReference type="InterPro" id="IPR019821">
    <property type="entry name" value="Kinesin_motor_CS"/>
</dbReference>
<dbReference type="FunFam" id="3.40.850.10:FF:000035">
    <property type="entry name" value="Kinesin-like protein KIF11"/>
    <property type="match status" value="1"/>
</dbReference>